<gene>
    <name evidence="2" type="ORF">LDJ79_16595</name>
</gene>
<proteinExistence type="predicted"/>
<evidence type="ECO:0000256" key="1">
    <source>
        <dbReference type="SAM" id="MobiDB-lite"/>
    </source>
</evidence>
<reference evidence="3" key="1">
    <citation type="submission" date="2023-07" db="EMBL/GenBank/DDBJ databases">
        <title>Molecular identification of indigenous halophilic bacteria isolated from red sea cost, biodegradation of synthetic dyes and assessment of degraded metabolite toxicity.</title>
        <authorList>
            <person name="Chaieb K."/>
            <person name="Altayb H.N."/>
        </authorList>
    </citation>
    <scope>NUCLEOTIDE SEQUENCE [LARGE SCALE GENOMIC DNA]</scope>
    <source>
        <strain evidence="3">K20</strain>
    </source>
</reference>
<feature type="compositionally biased region" description="Polar residues" evidence="1">
    <location>
        <begin position="43"/>
        <end position="52"/>
    </location>
</feature>
<sequence length="58" mass="6755">MVLFSNNEIDNVNVDTQRFIEQTFAYFSMSREELEQLDEPADSLNQDANNSDAAFPHW</sequence>
<protein>
    <submittedName>
        <fullName evidence="2">Uncharacterized protein</fullName>
    </submittedName>
</protein>
<name>A0ABS7YPZ3_9VIBR</name>
<dbReference type="RefSeq" id="WP_156430484.1">
    <property type="nucleotide sequence ID" value="NZ_AP014635.1"/>
</dbReference>
<dbReference type="EMBL" id="JAIWIU010000117">
    <property type="protein sequence ID" value="MCA2017744.1"/>
    <property type="molecule type" value="Genomic_DNA"/>
</dbReference>
<dbReference type="Proteomes" id="UP001199044">
    <property type="component" value="Unassembled WGS sequence"/>
</dbReference>
<organism evidence="2 3">
    <name type="scientific">Vibrio tritonius</name>
    <dbReference type="NCBI Taxonomy" id="1435069"/>
    <lineage>
        <taxon>Bacteria</taxon>
        <taxon>Pseudomonadati</taxon>
        <taxon>Pseudomonadota</taxon>
        <taxon>Gammaproteobacteria</taxon>
        <taxon>Vibrionales</taxon>
        <taxon>Vibrionaceae</taxon>
        <taxon>Vibrio</taxon>
    </lineage>
</organism>
<keyword evidence="3" id="KW-1185">Reference proteome</keyword>
<evidence type="ECO:0000313" key="2">
    <source>
        <dbReference type="EMBL" id="MCA2017744.1"/>
    </source>
</evidence>
<evidence type="ECO:0000313" key="3">
    <source>
        <dbReference type="Proteomes" id="UP001199044"/>
    </source>
</evidence>
<accession>A0ABS7YPZ3</accession>
<comment type="caution">
    <text evidence="2">The sequence shown here is derived from an EMBL/GenBank/DDBJ whole genome shotgun (WGS) entry which is preliminary data.</text>
</comment>
<feature type="region of interest" description="Disordered" evidence="1">
    <location>
        <begin position="36"/>
        <end position="58"/>
    </location>
</feature>